<accession>A0ABN5VDF7</accession>
<dbReference type="RefSeq" id="WP_286249466.1">
    <property type="nucleotide sequence ID" value="NZ_AP018448.1"/>
</dbReference>
<gene>
    <name evidence="1" type="ORF">SGFS_020910</name>
</gene>
<evidence type="ECO:0000313" key="1">
    <source>
        <dbReference type="EMBL" id="BBC30797.1"/>
    </source>
</evidence>
<evidence type="ECO:0000313" key="2">
    <source>
        <dbReference type="Proteomes" id="UP001321542"/>
    </source>
</evidence>
<proteinExistence type="predicted"/>
<sequence>MPTMLVDEPLGLTCVFSDGRRADYSLDGLPNPVLARDLATGLVDLIHPHGTADSDGTVNFYIQALRNMVRTLAAQGFAGGAAQLRRGQLAEFWMASPTRLEALTRSLVEGFTQSGGTLGEGVLELASGRHFNIQPNRQALPPYAEEEWQRLTEVCRTLVDDSYAAHRRALADAADGQHPLEGGWKPGNLRWLLTRVGPVSISDFGQHLDVSAAVVHNRGGFHDATRAVFPHLDALIAYRLLFGIYSGIVPDGIDDLVTEDIDWAGDSTVLLSYIKRRTTAESLNLPRRAVRVLEQWLAQSALLRTFLPPEERRKLWVGVSRAGGSRRVRRIDRVAVQRWALRHGVVGNDGQPLKIHRSRIRTTHEAMRDKSTWTGSSRATIDPNHTPAVEGDHYLTAATPAQQQAIETVVEDAQHDMLRRAHPPTVITEEDAAALAGGYPQLVAAMDLDDVAIAELVGGQRDVFTAACGDQLSGLHGPKGKPCPARPWVCLLCPLAVFAPRHAVNLLRLKAFFSRQWQQMPAAQFMAVFGPYAARIQQVLDRFDPTVLAAGAAHIADQDDELPLRPEEMTA</sequence>
<dbReference type="EMBL" id="AP018448">
    <property type="protein sequence ID" value="BBC30797.1"/>
    <property type="molecule type" value="Genomic_DNA"/>
</dbReference>
<reference evidence="1 2" key="2">
    <citation type="journal article" date="2023" name="ChemBioChem">
        <title>Acyltransferase Domain Exchange between Two Independent Type I Polyketide Synthases in the Same Producer Strain of Macrolide Antibiotics.</title>
        <authorList>
            <person name="Kudo F."/>
            <person name="Kishikawa K."/>
            <person name="Tsuboi K."/>
            <person name="Kido T."/>
            <person name="Usui T."/>
            <person name="Hashimoto J."/>
            <person name="Shin-Ya K."/>
            <person name="Miyanaga A."/>
            <person name="Eguchi T."/>
        </authorList>
    </citation>
    <scope>NUCLEOTIDE SEQUENCE [LARGE SCALE GENOMIC DNA]</scope>
    <source>
        <strain evidence="1 2">A-8890</strain>
    </source>
</reference>
<protein>
    <submittedName>
        <fullName evidence="1">Uncharacterized protein</fullName>
    </submittedName>
</protein>
<dbReference type="Proteomes" id="UP001321542">
    <property type="component" value="Chromosome"/>
</dbReference>
<reference evidence="1 2" key="1">
    <citation type="journal article" date="2010" name="ChemBioChem">
        <title>Cloning and characterization of the biosynthetic gene cluster of 16-membered macrolide antibiotic FD-891: involvement of a dual functional cytochrome P450 monooxygenase catalyzing epoxidation and hydroxylation.</title>
        <authorList>
            <person name="Kudo F."/>
            <person name="Motegi A."/>
            <person name="Mizoue K."/>
            <person name="Eguchi T."/>
        </authorList>
    </citation>
    <scope>NUCLEOTIDE SEQUENCE [LARGE SCALE GENOMIC DNA]</scope>
    <source>
        <strain evidence="1 2">A-8890</strain>
    </source>
</reference>
<organism evidence="1 2">
    <name type="scientific">Streptomyces graminofaciens</name>
    <dbReference type="NCBI Taxonomy" id="68212"/>
    <lineage>
        <taxon>Bacteria</taxon>
        <taxon>Bacillati</taxon>
        <taxon>Actinomycetota</taxon>
        <taxon>Actinomycetes</taxon>
        <taxon>Kitasatosporales</taxon>
        <taxon>Streptomycetaceae</taxon>
        <taxon>Streptomyces</taxon>
    </lineage>
</organism>
<keyword evidence="2" id="KW-1185">Reference proteome</keyword>
<name>A0ABN5VDF7_9ACTN</name>